<evidence type="ECO:0000313" key="2">
    <source>
        <dbReference type="EMBL" id="KAJ8501015.1"/>
    </source>
</evidence>
<keyword evidence="1" id="KW-0732">Signal</keyword>
<sequence length="142" mass="15809">MRFLFTTTVMCVIFFLEDARQLVFLLPREAGVVGDPTVRVMISRLIRWVGSFRMLSRLNAPLIEPAVSLGNLVASKKTSFVLGISRNYIYCSFLLPASPAIPKCQFVDSTVAEISSVPSSDFRRARLGVIVCRGMLRFSRSG</sequence>
<dbReference type="Proteomes" id="UP001222027">
    <property type="component" value="Unassembled WGS sequence"/>
</dbReference>
<evidence type="ECO:0000256" key="1">
    <source>
        <dbReference type="SAM" id="SignalP"/>
    </source>
</evidence>
<keyword evidence="3" id="KW-1185">Reference proteome</keyword>
<accession>A0AAV8RG00</accession>
<dbReference type="EMBL" id="JAQQAF010000003">
    <property type="protein sequence ID" value="KAJ8501015.1"/>
    <property type="molecule type" value="Genomic_DNA"/>
</dbReference>
<feature type="signal peptide" evidence="1">
    <location>
        <begin position="1"/>
        <end position="19"/>
    </location>
</feature>
<dbReference type="AlphaFoldDB" id="A0AAV8RG00"/>
<name>A0AAV8RG00_ENSVE</name>
<proteinExistence type="predicted"/>
<evidence type="ECO:0008006" key="4">
    <source>
        <dbReference type="Google" id="ProtNLM"/>
    </source>
</evidence>
<protein>
    <recommendedName>
        <fullName evidence="4">Secreted protein</fullName>
    </recommendedName>
</protein>
<organism evidence="2 3">
    <name type="scientific">Ensete ventricosum</name>
    <name type="common">Abyssinian banana</name>
    <name type="synonym">Musa ensete</name>
    <dbReference type="NCBI Taxonomy" id="4639"/>
    <lineage>
        <taxon>Eukaryota</taxon>
        <taxon>Viridiplantae</taxon>
        <taxon>Streptophyta</taxon>
        <taxon>Embryophyta</taxon>
        <taxon>Tracheophyta</taxon>
        <taxon>Spermatophyta</taxon>
        <taxon>Magnoliopsida</taxon>
        <taxon>Liliopsida</taxon>
        <taxon>Zingiberales</taxon>
        <taxon>Musaceae</taxon>
        <taxon>Ensete</taxon>
    </lineage>
</organism>
<feature type="chain" id="PRO_5043956177" description="Secreted protein" evidence="1">
    <location>
        <begin position="20"/>
        <end position="142"/>
    </location>
</feature>
<evidence type="ECO:0000313" key="3">
    <source>
        <dbReference type="Proteomes" id="UP001222027"/>
    </source>
</evidence>
<reference evidence="2 3" key="1">
    <citation type="submission" date="2022-12" db="EMBL/GenBank/DDBJ databases">
        <title>Chromosome-scale assembly of the Ensete ventricosum genome.</title>
        <authorList>
            <person name="Dussert Y."/>
            <person name="Stocks J."/>
            <person name="Wendawek A."/>
            <person name="Woldeyes F."/>
            <person name="Nichols R.A."/>
            <person name="Borrell J.S."/>
        </authorList>
    </citation>
    <scope>NUCLEOTIDE SEQUENCE [LARGE SCALE GENOMIC DNA]</scope>
    <source>
        <strain evidence="3">cv. Maze</strain>
        <tissue evidence="2">Seeds</tissue>
    </source>
</reference>
<gene>
    <name evidence="2" type="ORF">OPV22_011567</name>
</gene>
<comment type="caution">
    <text evidence="2">The sequence shown here is derived from an EMBL/GenBank/DDBJ whole genome shotgun (WGS) entry which is preliminary data.</text>
</comment>